<organism evidence="2 3">
    <name type="scientific">Levilactobacillus paucivorans</name>
    <dbReference type="NCBI Taxonomy" id="616990"/>
    <lineage>
        <taxon>Bacteria</taxon>
        <taxon>Bacillati</taxon>
        <taxon>Bacillota</taxon>
        <taxon>Bacilli</taxon>
        <taxon>Lactobacillales</taxon>
        <taxon>Lactobacillaceae</taxon>
        <taxon>Levilactobacillus</taxon>
    </lineage>
</organism>
<evidence type="ECO:0000313" key="3">
    <source>
        <dbReference type="Proteomes" id="UP000051906"/>
    </source>
</evidence>
<dbReference type="PANTHER" id="PTHR40396:SF1">
    <property type="entry name" value="ATPASE AAA-TYPE CORE DOMAIN-CONTAINING PROTEIN"/>
    <property type="match status" value="1"/>
</dbReference>
<sequence length="416" mass="46819">MIAMLHQLTIKNFKSIRDEVTLDMTASAIKEIPDDVVVDASHEKVLKLAAIYGANASGKSNVLAALKMMAYAVLVSFSDEAALQRIQPYWFEDPTTPTEFSVLFSTNDTIYQYGFSSHQGLVDEEFLYQRDKTKVGERYLELYRRDEDGISGAWVANSDVMGLIQLVPQNALLLSTFARVGVSAATEVLNWFKDLHSVDYGNVEQVRNGSQRMRSDTALSPLITLLEDDKEKSALEHFIQAIDVGIAKLGVVTTSDPLTERQEQKHVVSYHRNPRTGKLMQTPISAESSGTRKMLVLYVDLHQTLSAGGLLVVDELDAQIHPLLMRYILIMFHSNVTNPHHAQLIFSTQDIVTLDKRDLRRDEIWFVDKDQDGCSDLYSLDSLRDANNQKVRNDASYGKDYLLGKFRATPNLRQLG</sequence>
<dbReference type="GO" id="GO:0005524">
    <property type="term" value="F:ATP binding"/>
    <property type="evidence" value="ECO:0007669"/>
    <property type="project" value="InterPro"/>
</dbReference>
<dbReference type="Pfam" id="PF13304">
    <property type="entry name" value="AAA_21"/>
    <property type="match status" value="1"/>
</dbReference>
<accession>A0A0R2LV94</accession>
<proteinExistence type="predicted"/>
<dbReference type="Proteomes" id="UP000051906">
    <property type="component" value="Unassembled WGS sequence"/>
</dbReference>
<evidence type="ECO:0000259" key="1">
    <source>
        <dbReference type="Pfam" id="PF13304"/>
    </source>
</evidence>
<dbReference type="InterPro" id="IPR027417">
    <property type="entry name" value="P-loop_NTPase"/>
</dbReference>
<dbReference type="STRING" id="616990.IV54_GL001999"/>
<dbReference type="Gene3D" id="3.40.50.300">
    <property type="entry name" value="P-loop containing nucleotide triphosphate hydrolases"/>
    <property type="match status" value="1"/>
</dbReference>
<comment type="caution">
    <text evidence="2">The sequence shown here is derived from an EMBL/GenBank/DDBJ whole genome shotgun (WGS) entry which is preliminary data.</text>
</comment>
<dbReference type="PATRIC" id="fig|616990.3.peg.2112"/>
<dbReference type="EMBL" id="JQCA01000053">
    <property type="protein sequence ID" value="KRO03835.1"/>
    <property type="molecule type" value="Genomic_DNA"/>
</dbReference>
<feature type="domain" description="ATPase AAA-type core" evidence="1">
    <location>
        <begin position="48"/>
        <end position="355"/>
    </location>
</feature>
<dbReference type="SUPFAM" id="SSF52540">
    <property type="entry name" value="P-loop containing nucleoside triphosphate hydrolases"/>
    <property type="match status" value="1"/>
</dbReference>
<dbReference type="PANTHER" id="PTHR40396">
    <property type="entry name" value="ATPASE-LIKE PROTEIN"/>
    <property type="match status" value="1"/>
</dbReference>
<reference evidence="2 3" key="1">
    <citation type="journal article" date="2015" name="Genome Announc.">
        <title>Expanding the biotechnology potential of lactobacilli through comparative genomics of 213 strains and associated genera.</title>
        <authorList>
            <person name="Sun Z."/>
            <person name="Harris H.M."/>
            <person name="McCann A."/>
            <person name="Guo C."/>
            <person name="Argimon S."/>
            <person name="Zhang W."/>
            <person name="Yang X."/>
            <person name="Jeffery I.B."/>
            <person name="Cooney J.C."/>
            <person name="Kagawa T.F."/>
            <person name="Liu W."/>
            <person name="Song Y."/>
            <person name="Salvetti E."/>
            <person name="Wrobel A."/>
            <person name="Rasinkangas P."/>
            <person name="Parkhill J."/>
            <person name="Rea M.C."/>
            <person name="O'Sullivan O."/>
            <person name="Ritari J."/>
            <person name="Douillard F.P."/>
            <person name="Paul Ross R."/>
            <person name="Yang R."/>
            <person name="Briner A.E."/>
            <person name="Felis G.E."/>
            <person name="de Vos W.M."/>
            <person name="Barrangou R."/>
            <person name="Klaenhammer T.R."/>
            <person name="Caufield P.W."/>
            <person name="Cui Y."/>
            <person name="Zhang H."/>
            <person name="O'Toole P.W."/>
        </authorList>
    </citation>
    <scope>NUCLEOTIDE SEQUENCE [LARGE SCALE GENOMIC DNA]</scope>
    <source>
        <strain evidence="2 3">DSM 22467</strain>
    </source>
</reference>
<gene>
    <name evidence="2" type="ORF">IV54_GL001999</name>
</gene>
<dbReference type="GO" id="GO:0016887">
    <property type="term" value="F:ATP hydrolysis activity"/>
    <property type="evidence" value="ECO:0007669"/>
    <property type="project" value="InterPro"/>
</dbReference>
<dbReference type="InterPro" id="IPR003959">
    <property type="entry name" value="ATPase_AAA_core"/>
</dbReference>
<evidence type="ECO:0000313" key="2">
    <source>
        <dbReference type="EMBL" id="KRO03835.1"/>
    </source>
</evidence>
<name>A0A0R2LV94_9LACO</name>
<dbReference type="AlphaFoldDB" id="A0A0R2LV94"/>
<keyword evidence="3" id="KW-1185">Reference proteome</keyword>
<protein>
    <recommendedName>
        <fullName evidence="1">ATPase AAA-type core domain-containing protein</fullName>
    </recommendedName>
</protein>